<evidence type="ECO:0000313" key="1">
    <source>
        <dbReference type="EMBL" id="SMX72527.1"/>
    </source>
</evidence>
<dbReference type="EMBL" id="FXZG01000003">
    <property type="protein sequence ID" value="SMX72527.1"/>
    <property type="molecule type" value="Genomic_DNA"/>
</dbReference>
<name>A0A2H1IBF0_BREAU</name>
<evidence type="ECO:0000313" key="2">
    <source>
        <dbReference type="Proteomes" id="UP000234289"/>
    </source>
</evidence>
<protein>
    <submittedName>
        <fullName evidence="1">Uncharacterized protein</fullName>
    </submittedName>
</protein>
<dbReference type="Proteomes" id="UP000234289">
    <property type="component" value="Unassembled WGS sequence"/>
</dbReference>
<sequence length="268" mass="30049">MADGPQAGAVSERYALYGSDFCRHSKHCIPQAHIISRQTFNDLAETDFRLYDERDTVSPGILKGQENTRIVRSIQGVSYPSILNCGGRPELEEDRRLRICALQFNAPLPLSNESGHDFLDAPEFGALIHLIGQYRSCIPSQSVFDRRERRTAVIELTARMLSNRFSKFLCCSVPRPISVSRRFPCLAHSFDKGNLIINVHCCCAFHKLLHPLPDEEELLGMSSGPILVSINVILKVTQYLGVCDDGCLFPTLSLQVRLITMAQQDNRS</sequence>
<reference evidence="2" key="1">
    <citation type="submission" date="2017-03" db="EMBL/GenBank/DDBJ databases">
        <authorList>
            <person name="Monnet C."/>
        </authorList>
    </citation>
    <scope>NUCLEOTIDE SEQUENCE [LARGE SCALE GENOMIC DNA]</scope>
    <source>
        <strain evidence="2">CNRZ 920</strain>
    </source>
</reference>
<gene>
    <name evidence="1" type="ORF">BAUR920_00878</name>
</gene>
<organism evidence="1 2">
    <name type="scientific">Brevibacterium aurantiacum</name>
    <dbReference type="NCBI Taxonomy" id="273384"/>
    <lineage>
        <taxon>Bacteria</taxon>
        <taxon>Bacillati</taxon>
        <taxon>Actinomycetota</taxon>
        <taxon>Actinomycetes</taxon>
        <taxon>Micrococcales</taxon>
        <taxon>Brevibacteriaceae</taxon>
        <taxon>Brevibacterium</taxon>
    </lineage>
</organism>
<dbReference type="AlphaFoldDB" id="A0A2H1IBF0"/>
<proteinExistence type="predicted"/>
<accession>A0A2H1IBF0</accession>